<dbReference type="AlphaFoldDB" id="A0A1G9A252"/>
<accession>A0A1G9A252</accession>
<comment type="similarity">
    <text evidence="1 3">Belongs to the UreD family.</text>
</comment>
<dbReference type="OrthoDB" id="9798842at2"/>
<comment type="function">
    <text evidence="3">Required for maturation of urease via the functional incorporation of the urease nickel metallocenter.</text>
</comment>
<evidence type="ECO:0000313" key="5">
    <source>
        <dbReference type="Proteomes" id="UP000198629"/>
    </source>
</evidence>
<dbReference type="Proteomes" id="UP000198629">
    <property type="component" value="Unassembled WGS sequence"/>
</dbReference>
<dbReference type="PANTHER" id="PTHR33643">
    <property type="entry name" value="UREASE ACCESSORY PROTEIN D"/>
    <property type="match status" value="1"/>
</dbReference>
<evidence type="ECO:0000256" key="3">
    <source>
        <dbReference type="HAMAP-Rule" id="MF_01384"/>
    </source>
</evidence>
<dbReference type="EMBL" id="FNFX01000001">
    <property type="protein sequence ID" value="SDK21423.1"/>
    <property type="molecule type" value="Genomic_DNA"/>
</dbReference>
<dbReference type="HAMAP" id="MF_01384">
    <property type="entry name" value="UreD"/>
    <property type="match status" value="1"/>
</dbReference>
<dbReference type="GO" id="GO:0005737">
    <property type="term" value="C:cytoplasm"/>
    <property type="evidence" value="ECO:0007669"/>
    <property type="project" value="UniProtKB-SubCell"/>
</dbReference>
<evidence type="ECO:0000256" key="2">
    <source>
        <dbReference type="ARBA" id="ARBA00023186"/>
    </source>
</evidence>
<organism evidence="4 5">
    <name type="scientific">Methylophilus rhizosphaerae</name>
    <dbReference type="NCBI Taxonomy" id="492660"/>
    <lineage>
        <taxon>Bacteria</taxon>
        <taxon>Pseudomonadati</taxon>
        <taxon>Pseudomonadota</taxon>
        <taxon>Betaproteobacteria</taxon>
        <taxon>Nitrosomonadales</taxon>
        <taxon>Methylophilaceae</taxon>
        <taxon>Methylophilus</taxon>
    </lineage>
</organism>
<dbReference type="STRING" id="492660.SAMN05192566_0648"/>
<reference evidence="5" key="1">
    <citation type="submission" date="2016-10" db="EMBL/GenBank/DDBJ databases">
        <authorList>
            <person name="Varghese N."/>
            <person name="Submissions S."/>
        </authorList>
    </citation>
    <scope>NUCLEOTIDE SEQUENCE [LARGE SCALE GENOMIC DNA]</scope>
    <source>
        <strain evidence="5">CBMB127</strain>
    </source>
</reference>
<comment type="subunit">
    <text evidence="3">UreD, UreF and UreG form a complex that acts as a GTP-hydrolysis-dependent molecular chaperone, activating the urease apoprotein by helping to assemble the nickel containing metallocenter of UreC. The UreE protein probably delivers the nickel.</text>
</comment>
<keyword evidence="3" id="KW-0996">Nickel insertion</keyword>
<dbReference type="Pfam" id="PF01774">
    <property type="entry name" value="UreD"/>
    <property type="match status" value="1"/>
</dbReference>
<keyword evidence="5" id="KW-1185">Reference proteome</keyword>
<keyword evidence="2 3" id="KW-0143">Chaperone</keyword>
<dbReference type="InterPro" id="IPR002669">
    <property type="entry name" value="UreD"/>
</dbReference>
<keyword evidence="3" id="KW-0963">Cytoplasm</keyword>
<evidence type="ECO:0000313" key="4">
    <source>
        <dbReference type="EMBL" id="SDK21423.1"/>
    </source>
</evidence>
<dbReference type="GO" id="GO:0016151">
    <property type="term" value="F:nickel cation binding"/>
    <property type="evidence" value="ECO:0007669"/>
    <property type="project" value="UniProtKB-UniRule"/>
</dbReference>
<protein>
    <recommendedName>
        <fullName evidence="3">Urease accessory protein UreD</fullName>
    </recommendedName>
</protein>
<dbReference type="PANTHER" id="PTHR33643:SF1">
    <property type="entry name" value="UREASE ACCESSORY PROTEIN D"/>
    <property type="match status" value="1"/>
</dbReference>
<sequence length="288" mass="31769">MDDLKHTVTLPPAQLTAKHWQARLELGFARRDTRSYLAHRLHHGPLVVQKSLHPEGEDICHAVVVHPPGGVAGGDALQLNVNVAAGARALLTTPGAGKWYKANGTKATQTLQFQLEAGSGLEWLPQENILFDAAEVGFNADIQLAADATLAAWDIACLGRQAQQEHWQRGLYQLNQRISRNGQLLWNERARMQADDLVKASRVGLGNAVVFGTFLVCAGKVPAEVLQACRAIVIADAKTGITALPEVLCIRYVGNASQQARQYFEQCWQILRPWYYQKAAVRPRIWNT</sequence>
<dbReference type="RefSeq" id="WP_091469788.1">
    <property type="nucleotide sequence ID" value="NZ_FNFX01000001.1"/>
</dbReference>
<gene>
    <name evidence="3" type="primary">ureD</name>
    <name evidence="4" type="ORF">SAMN05192566_0648</name>
</gene>
<comment type="subcellular location">
    <subcellularLocation>
        <location evidence="3">Cytoplasm</location>
    </subcellularLocation>
</comment>
<name>A0A1G9A252_9PROT</name>
<evidence type="ECO:0000256" key="1">
    <source>
        <dbReference type="ARBA" id="ARBA00007177"/>
    </source>
</evidence>
<proteinExistence type="inferred from homology"/>